<dbReference type="Proteomes" id="UP000202706">
    <property type="component" value="Segment"/>
</dbReference>
<dbReference type="GeneID" id="949243"/>
<evidence type="ECO:0000313" key="12">
    <source>
        <dbReference type="EMBL" id="QBH67093.1"/>
    </source>
</evidence>
<evidence type="ECO:0000313" key="6">
    <source>
        <dbReference type="EMBL" id="QBH66314.1"/>
    </source>
</evidence>
<protein>
    <submittedName>
        <fullName evidence="2">Occlusion derived virus envelope and capsid protein 27</fullName>
    </submittedName>
</protein>
<accession>Q8JRX0</accession>
<dbReference type="EMBL" id="MK033576">
    <property type="protein sequence ID" value="QBH67353.1"/>
    <property type="molecule type" value="Genomic_DNA"/>
</dbReference>
<evidence type="ECO:0000313" key="10">
    <source>
        <dbReference type="EMBL" id="QBH66834.1"/>
    </source>
</evidence>
<reference evidence="15" key="1">
    <citation type="journal article" date="2000" name="Virus Genes">
        <title>Comparative analysis of the granulin regions of the Phthorimaea operculella and Spodoptera littoralis granuloviruses.</title>
        <authorList>
            <person name="Taha A."/>
            <person name="Nour-El-Din A."/>
            <person name="Croizier L."/>
            <person name="Ferber M.L."/>
            <person name="Croizier G."/>
        </authorList>
    </citation>
    <scope>NUCLEOTIDE SEQUENCE [LARGE SCALE GENOMIC DNA]</scope>
</reference>
<dbReference type="KEGG" id="vg:949243"/>
<dbReference type="EMBL" id="MK033566">
    <property type="protein sequence ID" value="QBH66054.1"/>
    <property type="molecule type" value="Genomic_DNA"/>
</dbReference>
<dbReference type="EMBL" id="MK033568">
    <property type="protein sequence ID" value="QBH66314.1"/>
    <property type="molecule type" value="Genomic_DNA"/>
</dbReference>
<dbReference type="EMBL" id="MK033565">
    <property type="protein sequence ID" value="QBH65924.1"/>
    <property type="molecule type" value="Genomic_DNA"/>
</dbReference>
<dbReference type="RefSeq" id="NP_663254.1">
    <property type="nucleotide sequence ID" value="NC_004062.1"/>
</dbReference>
<dbReference type="InterPro" id="IPR007978">
    <property type="entry name" value="Baculo_ODV-E27"/>
</dbReference>
<dbReference type="EMBL" id="MK033567">
    <property type="protein sequence ID" value="QBH66184.1"/>
    <property type="molecule type" value="Genomic_DNA"/>
</dbReference>
<dbReference type="EMBL" id="AF499596">
    <property type="protein sequence ID" value="AAM70287.1"/>
    <property type="molecule type" value="Genomic_DNA"/>
</dbReference>
<evidence type="ECO:0000313" key="5">
    <source>
        <dbReference type="EMBL" id="QBH66184.1"/>
    </source>
</evidence>
<evidence type="ECO:0000313" key="4">
    <source>
        <dbReference type="EMBL" id="QBH66054.1"/>
    </source>
</evidence>
<sequence length="287" mass="33842">MNRARTDERKVSSYRTVTEIVDSDNVYQKEFDVSDLVYQNEAYIRKMSKHEMYVNVAKYYAMVRHQHNIPDLRLLLGSNNQQEKLFTLVYYSLAFVNSQMVPHNVEFVDMQFIEVKDRKSAIPTEPIVFYKSDDEQNEIIKCFVDRPGLLRILEKPIDVTTEFENSDDKQDWLKMVDKIKNVERKKNNQRFCVNKVYNDLPAGTNLEEPYMTQFVTLLIIFCNAYLGLFKLMRSDFTQYFAYLLNHENLIKDNSLSNLKNLLIGQFSFKVTTDTEKKSTGTLTFRNS</sequence>
<evidence type="ECO:0000313" key="14">
    <source>
        <dbReference type="EMBL" id="QBH67353.1"/>
    </source>
</evidence>
<dbReference type="EMBL" id="MK033575">
    <property type="protein sequence ID" value="QBH67223.1"/>
    <property type="molecule type" value="Genomic_DNA"/>
</dbReference>
<name>Q8JRX0_9BBAC</name>
<dbReference type="Pfam" id="PF05314">
    <property type="entry name" value="Baculo_ODV-E27"/>
    <property type="match status" value="1"/>
</dbReference>
<evidence type="ECO:0000313" key="8">
    <source>
        <dbReference type="EMBL" id="QBH66574.1"/>
    </source>
</evidence>
<evidence type="ECO:0000313" key="7">
    <source>
        <dbReference type="EMBL" id="QBH66444.1"/>
    </source>
</evidence>
<dbReference type="EMBL" id="MK033573">
    <property type="protein sequence ID" value="QBH66964.1"/>
    <property type="molecule type" value="Genomic_DNA"/>
</dbReference>
<dbReference type="OrthoDB" id="10588at10239"/>
<reference evidence="3" key="3">
    <citation type="journal article" date="2019" name="J. Gen. Virol.">
        <title>Elucidating the genetic diversity of Phthorimaea operculella granulovirus (PhopGV).</title>
        <authorList>
            <person name="Larem A."/>
            <person name="Ben-Tiba S."/>
            <person name="Wennmann J.T."/>
            <person name="Gueli Alletti G."/>
            <person name="Jehle J.A."/>
        </authorList>
    </citation>
    <scope>NUCLEOTIDE SEQUENCE</scope>
    <source>
        <strain evidence="3">PhopGV-CR3.1</strain>
        <strain evidence="4">PhopGV-CR5.1</strain>
        <strain evidence="5">PhopGV-GR1.1</strain>
        <strain evidence="6">PhopGV-GR1.2</strain>
        <strain evidence="7">PhopGV-GR2.1</strain>
        <strain evidence="8">PhopGV-IT1.1</strain>
        <strain evidence="9">PhopGV-LS1.1</strain>
        <strain evidence="10">PhopGV-LS1.2</strain>
        <strain evidence="11">PhopGV-LS2.1</strain>
        <strain evidence="12">PhopGV-LS3.1</strain>
        <strain evidence="13">PhopGV-R</strain>
        <strain evidence="14">PhopGV-Ym.1</strain>
    </source>
</reference>
<dbReference type="EMBL" id="MK033572">
    <property type="protein sequence ID" value="QBH66834.1"/>
    <property type="molecule type" value="Genomic_DNA"/>
</dbReference>
<keyword evidence="15" id="KW-1185">Reference proteome</keyword>
<evidence type="ECO:0000313" key="2">
    <source>
        <dbReference type="EMBL" id="AAM70287.1"/>
    </source>
</evidence>
<evidence type="ECO:0000313" key="9">
    <source>
        <dbReference type="EMBL" id="QBH66704.1"/>
    </source>
</evidence>
<gene>
    <name evidence="2" type="primary">PhopGV089</name>
    <name evidence="3" type="synonym">ODV-ec27</name>
    <name evidence="3" type="ORF">PhopGVgp089</name>
</gene>
<dbReference type="EMBL" id="MK033570">
    <property type="protein sequence ID" value="QBH66574.1"/>
    <property type="molecule type" value="Genomic_DNA"/>
</dbReference>
<keyword evidence="1" id="KW-0812">Transmembrane</keyword>
<dbReference type="EMBL" id="MK033574">
    <property type="protein sequence ID" value="QBH67093.1"/>
    <property type="molecule type" value="Genomic_DNA"/>
</dbReference>
<dbReference type="GO" id="GO:0019031">
    <property type="term" value="C:viral envelope"/>
    <property type="evidence" value="ECO:0007669"/>
    <property type="project" value="InterPro"/>
</dbReference>
<keyword evidence="1" id="KW-0472">Membrane</keyword>
<feature type="transmembrane region" description="Helical" evidence="1">
    <location>
        <begin position="210"/>
        <end position="229"/>
    </location>
</feature>
<evidence type="ECO:0000313" key="11">
    <source>
        <dbReference type="EMBL" id="QBH66964.1"/>
    </source>
</evidence>
<dbReference type="EMBL" id="MK033571">
    <property type="protein sequence ID" value="QBH66704.1"/>
    <property type="molecule type" value="Genomic_DNA"/>
</dbReference>
<dbReference type="EMBL" id="MK033569">
    <property type="protein sequence ID" value="QBH66444.1"/>
    <property type="molecule type" value="Genomic_DNA"/>
</dbReference>
<evidence type="ECO:0000313" key="15">
    <source>
        <dbReference type="Proteomes" id="UP000202706"/>
    </source>
</evidence>
<evidence type="ECO:0000256" key="1">
    <source>
        <dbReference type="SAM" id="Phobius"/>
    </source>
</evidence>
<keyword evidence="1" id="KW-1133">Transmembrane helix</keyword>
<proteinExistence type="predicted"/>
<evidence type="ECO:0000313" key="3">
    <source>
        <dbReference type="EMBL" id="QBH65924.1"/>
    </source>
</evidence>
<reference evidence="2" key="2">
    <citation type="submission" date="2002-04" db="EMBL/GenBank/DDBJ databases">
        <title>The complete sequence of the potato tuber moth, Phthorimaea operculella, granulovirus.</title>
        <authorList>
            <person name="Croizier L."/>
            <person name="Taha A."/>
            <person name="Croizier G."/>
            <person name="Lopez Ferber M."/>
        </authorList>
    </citation>
    <scope>NUCLEOTIDE SEQUENCE</scope>
</reference>
<organism evidence="2 15">
    <name type="scientific">Phthorimaea operculella granulovirus</name>
    <dbReference type="NCBI Taxonomy" id="192584"/>
    <lineage>
        <taxon>Viruses</taxon>
        <taxon>Viruses incertae sedis</taxon>
        <taxon>Naldaviricetes</taxon>
        <taxon>Lefavirales</taxon>
        <taxon>Baculoviridae</taxon>
        <taxon>Betabaculovirus</taxon>
        <taxon>Betabaculovirus phoperculellae</taxon>
    </lineage>
</organism>
<evidence type="ECO:0000313" key="13">
    <source>
        <dbReference type="EMBL" id="QBH67223.1"/>
    </source>
</evidence>